<proteinExistence type="predicted"/>
<sequence>MKRQISEESEFSPRKRIVIKRSKEVQERINEERRMAVVKANEILLPLFNSRKNKVTFEIPPISEVLIKKRGGRKGKGKGVEEKIKRSKEKVLEEVDEILRPLRKVEEAMKEMEAVEIKIPQISMVPIKKRKFAERK</sequence>
<organism evidence="1 2">
    <name type="scientific">Diversispora epigaea</name>
    <dbReference type="NCBI Taxonomy" id="1348612"/>
    <lineage>
        <taxon>Eukaryota</taxon>
        <taxon>Fungi</taxon>
        <taxon>Fungi incertae sedis</taxon>
        <taxon>Mucoromycota</taxon>
        <taxon>Glomeromycotina</taxon>
        <taxon>Glomeromycetes</taxon>
        <taxon>Diversisporales</taxon>
        <taxon>Diversisporaceae</taxon>
        <taxon>Diversispora</taxon>
    </lineage>
</organism>
<protein>
    <submittedName>
        <fullName evidence="1">Uncharacterized protein</fullName>
    </submittedName>
</protein>
<dbReference type="Proteomes" id="UP000266861">
    <property type="component" value="Unassembled WGS sequence"/>
</dbReference>
<comment type="caution">
    <text evidence="1">The sequence shown here is derived from an EMBL/GenBank/DDBJ whole genome shotgun (WGS) entry which is preliminary data.</text>
</comment>
<evidence type="ECO:0000313" key="1">
    <source>
        <dbReference type="EMBL" id="RHZ55889.1"/>
    </source>
</evidence>
<dbReference type="OrthoDB" id="2482209at2759"/>
<keyword evidence="2" id="KW-1185">Reference proteome</keyword>
<dbReference type="EMBL" id="PQFF01000364">
    <property type="protein sequence ID" value="RHZ55889.1"/>
    <property type="molecule type" value="Genomic_DNA"/>
</dbReference>
<evidence type="ECO:0000313" key="2">
    <source>
        <dbReference type="Proteomes" id="UP000266861"/>
    </source>
</evidence>
<name>A0A397GZR2_9GLOM</name>
<dbReference type="AlphaFoldDB" id="A0A397GZR2"/>
<gene>
    <name evidence="1" type="ORF">Glove_410g61</name>
</gene>
<reference evidence="1 2" key="1">
    <citation type="submission" date="2018-08" db="EMBL/GenBank/DDBJ databases">
        <title>Genome and evolution of the arbuscular mycorrhizal fungus Diversispora epigaea (formerly Glomus versiforme) and its bacterial endosymbionts.</title>
        <authorList>
            <person name="Sun X."/>
            <person name="Fei Z."/>
            <person name="Harrison M."/>
        </authorList>
    </citation>
    <scope>NUCLEOTIDE SEQUENCE [LARGE SCALE GENOMIC DNA]</scope>
    <source>
        <strain evidence="1 2">IT104</strain>
    </source>
</reference>
<accession>A0A397GZR2</accession>